<reference evidence="1 2" key="1">
    <citation type="submission" date="2014-04" db="EMBL/GenBank/DDBJ databases">
        <authorList>
            <consortium name="DOE Joint Genome Institute"/>
            <person name="Kuo A."/>
            <person name="Kohler A."/>
            <person name="Costa M.D."/>
            <person name="Nagy L.G."/>
            <person name="Floudas D."/>
            <person name="Copeland A."/>
            <person name="Barry K.W."/>
            <person name="Cichocki N."/>
            <person name="Veneault-Fourrey C."/>
            <person name="LaButti K."/>
            <person name="Lindquist E.A."/>
            <person name="Lipzen A."/>
            <person name="Lundell T."/>
            <person name="Morin E."/>
            <person name="Murat C."/>
            <person name="Sun H."/>
            <person name="Tunlid A."/>
            <person name="Henrissat B."/>
            <person name="Grigoriev I.V."/>
            <person name="Hibbett D.S."/>
            <person name="Martin F."/>
            <person name="Nordberg H.P."/>
            <person name="Cantor M.N."/>
            <person name="Hua S.X."/>
        </authorList>
    </citation>
    <scope>NUCLEOTIDE SEQUENCE [LARGE SCALE GENOMIC DNA]</scope>
    <source>
        <strain evidence="1 2">Marx 270</strain>
    </source>
</reference>
<dbReference type="InParanoid" id="A0A0C3JZ23"/>
<protein>
    <submittedName>
        <fullName evidence="1">Uncharacterized protein</fullName>
    </submittedName>
</protein>
<evidence type="ECO:0000313" key="1">
    <source>
        <dbReference type="EMBL" id="KIO14388.1"/>
    </source>
</evidence>
<name>A0A0C3JZ23_PISTI</name>
<dbReference type="Proteomes" id="UP000054217">
    <property type="component" value="Unassembled WGS sequence"/>
</dbReference>
<sequence>MKDLIDDQSRTMPCSELLDALGYLRVRGAVWITRSKFRSGCSDVSLLTKRKAYSV</sequence>
<dbReference type="HOGENOM" id="CLU_3038070_0_0_1"/>
<gene>
    <name evidence="1" type="ORF">M404DRAFT_992653</name>
</gene>
<proteinExistence type="predicted"/>
<evidence type="ECO:0000313" key="2">
    <source>
        <dbReference type="Proteomes" id="UP000054217"/>
    </source>
</evidence>
<dbReference type="AlphaFoldDB" id="A0A0C3JZ23"/>
<dbReference type="EMBL" id="KN831945">
    <property type="protein sequence ID" value="KIO14388.1"/>
    <property type="molecule type" value="Genomic_DNA"/>
</dbReference>
<accession>A0A0C3JZ23</accession>
<keyword evidence="2" id="KW-1185">Reference proteome</keyword>
<feature type="non-terminal residue" evidence="1">
    <location>
        <position position="55"/>
    </location>
</feature>
<reference evidence="2" key="2">
    <citation type="submission" date="2015-01" db="EMBL/GenBank/DDBJ databases">
        <title>Evolutionary Origins and Diversification of the Mycorrhizal Mutualists.</title>
        <authorList>
            <consortium name="DOE Joint Genome Institute"/>
            <consortium name="Mycorrhizal Genomics Consortium"/>
            <person name="Kohler A."/>
            <person name="Kuo A."/>
            <person name="Nagy L.G."/>
            <person name="Floudas D."/>
            <person name="Copeland A."/>
            <person name="Barry K.W."/>
            <person name="Cichocki N."/>
            <person name="Veneault-Fourrey C."/>
            <person name="LaButti K."/>
            <person name="Lindquist E.A."/>
            <person name="Lipzen A."/>
            <person name="Lundell T."/>
            <person name="Morin E."/>
            <person name="Murat C."/>
            <person name="Riley R."/>
            <person name="Ohm R."/>
            <person name="Sun H."/>
            <person name="Tunlid A."/>
            <person name="Henrissat B."/>
            <person name="Grigoriev I.V."/>
            <person name="Hibbett D.S."/>
            <person name="Martin F."/>
        </authorList>
    </citation>
    <scope>NUCLEOTIDE SEQUENCE [LARGE SCALE GENOMIC DNA]</scope>
    <source>
        <strain evidence="2">Marx 270</strain>
    </source>
</reference>
<organism evidence="1 2">
    <name type="scientific">Pisolithus tinctorius Marx 270</name>
    <dbReference type="NCBI Taxonomy" id="870435"/>
    <lineage>
        <taxon>Eukaryota</taxon>
        <taxon>Fungi</taxon>
        <taxon>Dikarya</taxon>
        <taxon>Basidiomycota</taxon>
        <taxon>Agaricomycotina</taxon>
        <taxon>Agaricomycetes</taxon>
        <taxon>Agaricomycetidae</taxon>
        <taxon>Boletales</taxon>
        <taxon>Sclerodermatineae</taxon>
        <taxon>Pisolithaceae</taxon>
        <taxon>Pisolithus</taxon>
    </lineage>
</organism>